<dbReference type="InterPro" id="IPR058163">
    <property type="entry name" value="LysR-type_TF_proteobact-type"/>
</dbReference>
<dbReference type="SUPFAM" id="SSF46785">
    <property type="entry name" value="Winged helix' DNA-binding domain"/>
    <property type="match status" value="1"/>
</dbReference>
<comment type="similarity">
    <text evidence="1">Belongs to the LysR transcriptional regulatory family.</text>
</comment>
<dbReference type="Gene3D" id="3.40.190.290">
    <property type="match status" value="1"/>
</dbReference>
<dbReference type="PANTHER" id="PTHR30537">
    <property type="entry name" value="HTH-TYPE TRANSCRIPTIONAL REGULATOR"/>
    <property type="match status" value="1"/>
</dbReference>
<dbReference type="Proteomes" id="UP000028931">
    <property type="component" value="Chromosome"/>
</dbReference>
<name>A0A077FGA3_9PSED</name>
<protein>
    <submittedName>
        <fullName evidence="6">LysR family regulatory protein</fullName>
    </submittedName>
</protein>
<evidence type="ECO:0000256" key="2">
    <source>
        <dbReference type="ARBA" id="ARBA00023015"/>
    </source>
</evidence>
<feature type="domain" description="HTH lysR-type" evidence="5">
    <location>
        <begin position="1"/>
        <end position="59"/>
    </location>
</feature>
<keyword evidence="3" id="KW-0238">DNA-binding</keyword>
<dbReference type="eggNOG" id="COG0583">
    <property type="taxonomic scope" value="Bacteria"/>
</dbReference>
<dbReference type="Pfam" id="PF00126">
    <property type="entry name" value="HTH_1"/>
    <property type="match status" value="1"/>
</dbReference>
<proteinExistence type="inferred from homology"/>
<accession>A0A077FGA3</accession>
<sequence length="310" mass="35307">MDRLLITEAFVHVAQTGSFSKAAEQLGVTRSVITNRVQQLETFINSPLFHRSTRHVRLSDIGEAYFQECADMVAGFHGLTEKMRNQRSNLTGQLRVQVLQGFAIDHLGPMLAEFTAMYPEIEFDVVVNDRVVDPIEEGFDIAFQMFPPMAERLVVRKLFNVHRLFCASPAYLREQAAPEHPQQLKDHRIALYGGYPSRNRWQFTWGEECIDLILHGQVRSSSVHLLRDYALSGAGITCLPTLIASNYLISGELVPILTNYRLSSFDFAAVYPETQRRALKVRTLIDFLIERIGDAPEWDQQLLDRGILIL</sequence>
<dbReference type="HOGENOM" id="CLU_039613_16_3_6"/>
<dbReference type="Pfam" id="PF03466">
    <property type="entry name" value="LysR_substrate"/>
    <property type="match status" value="1"/>
</dbReference>
<reference evidence="6 7" key="1">
    <citation type="submission" date="2014-07" db="EMBL/GenBank/DDBJ databases">
        <authorList>
            <person name="Lee K."/>
            <person name="Lim J.Y."/>
            <person name="Hwang I."/>
        </authorList>
    </citation>
    <scope>NUCLEOTIDE SEQUENCE [LARGE SCALE GENOMIC DNA]</scope>
    <source>
        <strain evidence="6 7">KL28</strain>
    </source>
</reference>
<dbReference type="KEGG" id="palk:PSAKL28_30890"/>
<keyword evidence="4" id="KW-0804">Transcription</keyword>
<gene>
    <name evidence="6" type="ORF">PSAKL28_30890</name>
</gene>
<dbReference type="EMBL" id="CP009048">
    <property type="protein sequence ID" value="AIL62266.1"/>
    <property type="molecule type" value="Genomic_DNA"/>
</dbReference>
<organism evidence="6 7">
    <name type="scientific">Pseudomonas alkylphenolica</name>
    <dbReference type="NCBI Taxonomy" id="237609"/>
    <lineage>
        <taxon>Bacteria</taxon>
        <taxon>Pseudomonadati</taxon>
        <taxon>Pseudomonadota</taxon>
        <taxon>Gammaproteobacteria</taxon>
        <taxon>Pseudomonadales</taxon>
        <taxon>Pseudomonadaceae</taxon>
        <taxon>Pseudomonas</taxon>
    </lineage>
</organism>
<keyword evidence="2" id="KW-0805">Transcription regulation</keyword>
<dbReference type="InterPro" id="IPR000847">
    <property type="entry name" value="LysR_HTH_N"/>
</dbReference>
<evidence type="ECO:0000256" key="1">
    <source>
        <dbReference type="ARBA" id="ARBA00009437"/>
    </source>
</evidence>
<dbReference type="GO" id="GO:0003700">
    <property type="term" value="F:DNA-binding transcription factor activity"/>
    <property type="evidence" value="ECO:0007669"/>
    <property type="project" value="InterPro"/>
</dbReference>
<dbReference type="AlphaFoldDB" id="A0A077FGA3"/>
<dbReference type="InterPro" id="IPR036388">
    <property type="entry name" value="WH-like_DNA-bd_sf"/>
</dbReference>
<evidence type="ECO:0000256" key="3">
    <source>
        <dbReference type="ARBA" id="ARBA00023125"/>
    </source>
</evidence>
<dbReference type="PROSITE" id="PS50931">
    <property type="entry name" value="HTH_LYSR"/>
    <property type="match status" value="1"/>
</dbReference>
<dbReference type="GO" id="GO:0003677">
    <property type="term" value="F:DNA binding"/>
    <property type="evidence" value="ECO:0007669"/>
    <property type="project" value="UniProtKB-KW"/>
</dbReference>
<dbReference type="InterPro" id="IPR005119">
    <property type="entry name" value="LysR_subst-bd"/>
</dbReference>
<dbReference type="PANTHER" id="PTHR30537:SF5">
    <property type="entry name" value="HTH-TYPE TRANSCRIPTIONAL ACTIVATOR TTDR-RELATED"/>
    <property type="match status" value="1"/>
</dbReference>
<evidence type="ECO:0000259" key="5">
    <source>
        <dbReference type="PROSITE" id="PS50931"/>
    </source>
</evidence>
<dbReference type="RefSeq" id="WP_038612141.1">
    <property type="nucleotide sequence ID" value="NZ_CP009048.1"/>
</dbReference>
<dbReference type="OrthoDB" id="8885940at2"/>
<evidence type="ECO:0000313" key="6">
    <source>
        <dbReference type="EMBL" id="AIL62266.1"/>
    </source>
</evidence>
<evidence type="ECO:0000256" key="4">
    <source>
        <dbReference type="ARBA" id="ARBA00023163"/>
    </source>
</evidence>
<dbReference type="CDD" id="cd08422">
    <property type="entry name" value="PBP2_CrgA_like"/>
    <property type="match status" value="1"/>
</dbReference>
<dbReference type="Gene3D" id="1.10.10.10">
    <property type="entry name" value="Winged helix-like DNA-binding domain superfamily/Winged helix DNA-binding domain"/>
    <property type="match status" value="1"/>
</dbReference>
<evidence type="ECO:0000313" key="7">
    <source>
        <dbReference type="Proteomes" id="UP000028931"/>
    </source>
</evidence>
<dbReference type="SUPFAM" id="SSF53850">
    <property type="entry name" value="Periplasmic binding protein-like II"/>
    <property type="match status" value="1"/>
</dbReference>
<dbReference type="FunFam" id="1.10.10.10:FF:000001">
    <property type="entry name" value="LysR family transcriptional regulator"/>
    <property type="match status" value="1"/>
</dbReference>
<dbReference type="InterPro" id="IPR036390">
    <property type="entry name" value="WH_DNA-bd_sf"/>
</dbReference>